<feature type="transmembrane region" description="Helical" evidence="1">
    <location>
        <begin position="27"/>
        <end position="47"/>
    </location>
</feature>
<keyword evidence="1" id="KW-0472">Membrane</keyword>
<dbReference type="Proteomes" id="UP000823598">
    <property type="component" value="Unassembled WGS sequence"/>
</dbReference>
<dbReference type="AlphaFoldDB" id="A0A9D9IP39"/>
<gene>
    <name evidence="2" type="ORF">IAB88_02480</name>
</gene>
<proteinExistence type="predicted"/>
<evidence type="ECO:0000313" key="3">
    <source>
        <dbReference type="Proteomes" id="UP000823598"/>
    </source>
</evidence>
<keyword evidence="1" id="KW-0812">Transmembrane</keyword>
<feature type="transmembrane region" description="Helical" evidence="1">
    <location>
        <begin position="59"/>
        <end position="85"/>
    </location>
</feature>
<reference evidence="2" key="1">
    <citation type="submission" date="2020-10" db="EMBL/GenBank/DDBJ databases">
        <authorList>
            <person name="Gilroy R."/>
        </authorList>
    </citation>
    <scope>NUCLEOTIDE SEQUENCE</scope>
    <source>
        <strain evidence="2">6919</strain>
    </source>
</reference>
<accession>A0A9D9IP39</accession>
<name>A0A9D9IP39_9BACT</name>
<reference evidence="2" key="2">
    <citation type="journal article" date="2021" name="PeerJ">
        <title>Extensive microbial diversity within the chicken gut microbiome revealed by metagenomics and culture.</title>
        <authorList>
            <person name="Gilroy R."/>
            <person name="Ravi A."/>
            <person name="Getino M."/>
            <person name="Pursley I."/>
            <person name="Horton D.L."/>
            <person name="Alikhan N.F."/>
            <person name="Baker D."/>
            <person name="Gharbi K."/>
            <person name="Hall N."/>
            <person name="Watson M."/>
            <person name="Adriaenssens E.M."/>
            <person name="Foster-Nyarko E."/>
            <person name="Jarju S."/>
            <person name="Secka A."/>
            <person name="Antonio M."/>
            <person name="Oren A."/>
            <person name="Chaudhuri R.R."/>
            <person name="La Ragione R."/>
            <person name="Hildebrand F."/>
            <person name="Pallen M.J."/>
        </authorList>
    </citation>
    <scope>NUCLEOTIDE SEQUENCE</scope>
    <source>
        <strain evidence="2">6919</strain>
    </source>
</reference>
<sequence>MLVILSLLFGSIATGYACKNIKMVKSFSGMVSLTVLLLLLTLGISVGMQDAIVGNLLNLGIIAFAIAASCVAGSVLLTYCISLIAERRRK</sequence>
<organism evidence="2 3">
    <name type="scientific">Candidatus Limisoma faecipullorum</name>
    <dbReference type="NCBI Taxonomy" id="2840854"/>
    <lineage>
        <taxon>Bacteria</taxon>
        <taxon>Pseudomonadati</taxon>
        <taxon>Bacteroidota</taxon>
        <taxon>Bacteroidia</taxon>
        <taxon>Bacteroidales</taxon>
        <taxon>Candidatus Limisoma</taxon>
    </lineage>
</organism>
<evidence type="ECO:0000256" key="1">
    <source>
        <dbReference type="SAM" id="Phobius"/>
    </source>
</evidence>
<comment type="caution">
    <text evidence="2">The sequence shown here is derived from an EMBL/GenBank/DDBJ whole genome shotgun (WGS) entry which is preliminary data.</text>
</comment>
<keyword evidence="1" id="KW-1133">Transmembrane helix</keyword>
<protein>
    <submittedName>
        <fullName evidence="2">DUF340 domain-containing protein</fullName>
    </submittedName>
</protein>
<dbReference type="EMBL" id="JADIMC010000032">
    <property type="protein sequence ID" value="MBO8475842.1"/>
    <property type="molecule type" value="Genomic_DNA"/>
</dbReference>
<evidence type="ECO:0000313" key="2">
    <source>
        <dbReference type="EMBL" id="MBO8475842.1"/>
    </source>
</evidence>